<feature type="non-terminal residue" evidence="2">
    <location>
        <position position="493"/>
    </location>
</feature>
<reference evidence="2 3" key="1">
    <citation type="journal article" date="2016" name="Mol. Biol. Evol.">
        <title>Comparative Genomics of Early-Diverging Mushroom-Forming Fungi Provides Insights into the Origins of Lignocellulose Decay Capabilities.</title>
        <authorList>
            <person name="Nagy L.G."/>
            <person name="Riley R."/>
            <person name="Tritt A."/>
            <person name="Adam C."/>
            <person name="Daum C."/>
            <person name="Floudas D."/>
            <person name="Sun H."/>
            <person name="Yadav J.S."/>
            <person name="Pangilinan J."/>
            <person name="Larsson K.H."/>
            <person name="Matsuura K."/>
            <person name="Barry K."/>
            <person name="Labutti K."/>
            <person name="Kuo R."/>
            <person name="Ohm R.A."/>
            <person name="Bhattacharya S.S."/>
            <person name="Shirouzu T."/>
            <person name="Yoshinaga Y."/>
            <person name="Martin F.M."/>
            <person name="Grigoriev I.V."/>
            <person name="Hibbett D.S."/>
        </authorList>
    </citation>
    <scope>NUCLEOTIDE SEQUENCE [LARGE SCALE GENOMIC DNA]</scope>
    <source>
        <strain evidence="2 3">TUFC12733</strain>
    </source>
</reference>
<keyword evidence="3" id="KW-1185">Reference proteome</keyword>
<proteinExistence type="predicted"/>
<accession>A0A167FDU6</accession>
<feature type="region of interest" description="Disordered" evidence="1">
    <location>
        <begin position="55"/>
        <end position="103"/>
    </location>
</feature>
<evidence type="ECO:0000313" key="3">
    <source>
        <dbReference type="Proteomes" id="UP000076738"/>
    </source>
</evidence>
<dbReference type="Proteomes" id="UP000076738">
    <property type="component" value="Unassembled WGS sequence"/>
</dbReference>
<organism evidence="2 3">
    <name type="scientific">Calocera viscosa (strain TUFC12733)</name>
    <dbReference type="NCBI Taxonomy" id="1330018"/>
    <lineage>
        <taxon>Eukaryota</taxon>
        <taxon>Fungi</taxon>
        <taxon>Dikarya</taxon>
        <taxon>Basidiomycota</taxon>
        <taxon>Agaricomycotina</taxon>
        <taxon>Dacrymycetes</taxon>
        <taxon>Dacrymycetales</taxon>
        <taxon>Dacrymycetaceae</taxon>
        <taxon>Calocera</taxon>
    </lineage>
</organism>
<protein>
    <recommendedName>
        <fullName evidence="4">JmjC domain-containing protein</fullName>
    </recommendedName>
</protein>
<sequence length="493" mass="56247">MQAATDDMERMELDDKLPHYICLNCGSDDHEDVMCKKRLVDMEQRARAMKRYLGSCLGEASPDPPEDTPTPQRPERENNPPATPTPPPAPAPSKPAAGCKINWERGVPGDETPEYLHKVINVMFEISRPACDDAMCLILDIEPGKALPDREIADKLQAQWVIVMTGGETWEDQPFNMETARNEGMVVDETKKYEFIDMEVLCAQMQGRPAPAGKTLHRPATLPEFFKVVKEGKRLNLLDCTYAVLPWPRQLRPFFSHTLAHLTIITGDAWESIERTDHREEGWGLITSAGCFTEIHHDAGGRYTLIMQFKGRKFWWYLRPNKNTVQRLKTNPLPVLNEMKMYEKPEVMRALGDWFYIPVSAGIQVLQPNWWKHAVWTAEDSFTGGKLFDMGDWDRVEFCLLEEHRAGLTSTNAERVGWYSNGLNHASILPEDPPEEAISTDRLQALRRMVLNPCAHAPQRPTLEEGEYLQIGLYVAAKEHAHYERLLREGKSE</sequence>
<gene>
    <name evidence="2" type="ORF">CALVIDRAFT_603633</name>
</gene>
<dbReference type="SUPFAM" id="SSF51197">
    <property type="entry name" value="Clavaminate synthase-like"/>
    <property type="match status" value="1"/>
</dbReference>
<name>A0A167FDU6_CALVF</name>
<dbReference type="STRING" id="1330018.A0A167FDU6"/>
<dbReference type="AlphaFoldDB" id="A0A167FDU6"/>
<evidence type="ECO:0008006" key="4">
    <source>
        <dbReference type="Google" id="ProtNLM"/>
    </source>
</evidence>
<dbReference type="OrthoDB" id="2635829at2759"/>
<dbReference type="Gene3D" id="2.60.120.650">
    <property type="entry name" value="Cupin"/>
    <property type="match status" value="1"/>
</dbReference>
<evidence type="ECO:0000256" key="1">
    <source>
        <dbReference type="SAM" id="MobiDB-lite"/>
    </source>
</evidence>
<evidence type="ECO:0000313" key="2">
    <source>
        <dbReference type="EMBL" id="KZO89395.1"/>
    </source>
</evidence>
<dbReference type="EMBL" id="KV417448">
    <property type="protein sequence ID" value="KZO89395.1"/>
    <property type="molecule type" value="Genomic_DNA"/>
</dbReference>
<feature type="compositionally biased region" description="Pro residues" evidence="1">
    <location>
        <begin position="81"/>
        <end position="93"/>
    </location>
</feature>